<keyword evidence="4" id="KW-1185">Reference proteome</keyword>
<dbReference type="AlphaFoldDB" id="A0A3N6MX58"/>
<dbReference type="PANTHER" id="PTHR46268">
    <property type="entry name" value="STRESS RESPONSE PROTEIN NHAX"/>
    <property type="match status" value="1"/>
</dbReference>
<evidence type="ECO:0000313" key="3">
    <source>
        <dbReference type="EMBL" id="RQG99586.1"/>
    </source>
</evidence>
<comment type="caution">
    <text evidence="3">The sequence shown here is derived from an EMBL/GenBank/DDBJ whole genome shotgun (WGS) entry which is preliminary data.</text>
</comment>
<dbReference type="SUPFAM" id="SSF52402">
    <property type="entry name" value="Adenine nucleotide alpha hydrolases-like"/>
    <property type="match status" value="2"/>
</dbReference>
<reference evidence="3 4" key="1">
    <citation type="submission" date="2018-10" db="EMBL/GenBank/DDBJ databases">
        <title>Natrarchaeobius chitinivorans gen. nov., sp. nov., and Natrarchaeobius haloalkaliphilus sp. nov., alkaliphilic, chitin-utilizing haloarchaea from hypersaline alkaline lakes.</title>
        <authorList>
            <person name="Sorokin D.Y."/>
            <person name="Elcheninov A.G."/>
            <person name="Kostrikina N.A."/>
            <person name="Bale N.J."/>
            <person name="Sinninghe Damste J.S."/>
            <person name="Khijniak T.V."/>
            <person name="Kublanov I.V."/>
            <person name="Toshchakov S.V."/>
        </authorList>
    </citation>
    <scope>NUCLEOTIDE SEQUENCE [LARGE SCALE GENOMIC DNA]</scope>
    <source>
        <strain evidence="3 4">AArcht7</strain>
    </source>
</reference>
<protein>
    <submittedName>
        <fullName evidence="3">Universal stress protein</fullName>
    </submittedName>
</protein>
<dbReference type="Proteomes" id="UP000281431">
    <property type="component" value="Unassembled WGS sequence"/>
</dbReference>
<evidence type="ECO:0000256" key="1">
    <source>
        <dbReference type="ARBA" id="ARBA00008791"/>
    </source>
</evidence>
<feature type="domain" description="UspA" evidence="2">
    <location>
        <begin position="9"/>
        <end position="149"/>
    </location>
</feature>
<dbReference type="InterPro" id="IPR006016">
    <property type="entry name" value="UspA"/>
</dbReference>
<dbReference type="InterPro" id="IPR014729">
    <property type="entry name" value="Rossmann-like_a/b/a_fold"/>
</dbReference>
<evidence type="ECO:0000313" key="4">
    <source>
        <dbReference type="Proteomes" id="UP000281431"/>
    </source>
</evidence>
<dbReference type="EMBL" id="REFZ01000008">
    <property type="protein sequence ID" value="RQG99586.1"/>
    <property type="molecule type" value="Genomic_DNA"/>
</dbReference>
<dbReference type="Pfam" id="PF00582">
    <property type="entry name" value="Usp"/>
    <property type="match status" value="2"/>
</dbReference>
<organism evidence="3 4">
    <name type="scientific">Natrarchaeobius chitinivorans</name>
    <dbReference type="NCBI Taxonomy" id="1679083"/>
    <lineage>
        <taxon>Archaea</taxon>
        <taxon>Methanobacteriati</taxon>
        <taxon>Methanobacteriota</taxon>
        <taxon>Stenosarchaea group</taxon>
        <taxon>Halobacteria</taxon>
        <taxon>Halobacteriales</taxon>
        <taxon>Natrialbaceae</taxon>
        <taxon>Natrarchaeobius</taxon>
    </lineage>
</organism>
<accession>A0A3N6MX58</accession>
<gene>
    <name evidence="3" type="ORF">EA472_13010</name>
</gene>
<dbReference type="OrthoDB" id="105697at2157"/>
<feature type="domain" description="UspA" evidence="2">
    <location>
        <begin position="163"/>
        <end position="297"/>
    </location>
</feature>
<proteinExistence type="inferred from homology"/>
<dbReference type="PANTHER" id="PTHR46268:SF6">
    <property type="entry name" value="UNIVERSAL STRESS PROTEIN UP12"/>
    <property type="match status" value="1"/>
</dbReference>
<dbReference type="Gene3D" id="3.40.50.620">
    <property type="entry name" value="HUPs"/>
    <property type="match status" value="2"/>
</dbReference>
<comment type="similarity">
    <text evidence="1">Belongs to the universal stress protein A family.</text>
</comment>
<dbReference type="PRINTS" id="PR01438">
    <property type="entry name" value="UNVRSLSTRESS"/>
</dbReference>
<sequence length="302" mass="31593">MTTRNDLLETILIPTDGSDGALVGAERGIDLAGSFGADVHVLSVVDEAELDAASASDIDDEQKASIEAEAESAVETVADVVHDRHPELEITTAIERGTPHRVIGEYAEEADIDAITMGTKGWTGLDRVLLGSVTEHVLRTVTVPVLAVPPEASDSALTPDAVENVLLPTDGSEGATVAVEWGIGLANAYDAMCHVLFSADKSRFTGGAEPSAILTGLKEEGRTALETIRERARAAGISVTGTVANGPAVRVILDYAEDNEIDLIVMGTHGRSGIERQLLGSVTENVVRHADVPVCCIPIASD</sequence>
<dbReference type="CDD" id="cd00293">
    <property type="entry name" value="USP-like"/>
    <property type="match status" value="2"/>
</dbReference>
<dbReference type="InterPro" id="IPR006015">
    <property type="entry name" value="Universal_stress_UspA"/>
</dbReference>
<name>A0A3N6MX58_NATCH</name>
<evidence type="ECO:0000259" key="2">
    <source>
        <dbReference type="Pfam" id="PF00582"/>
    </source>
</evidence>